<keyword evidence="2" id="KW-0808">Transferase</keyword>
<comment type="similarity">
    <text evidence="1">Belongs to the plant acyltransferase family.</text>
</comment>
<sequence>MKLQVELVSQEFIKPNSPTPENLRLYELSLLDQISANVYNPVVYFFASNGTNPIRKSNQVKESLSDILTHYYPFAGRIIDNKFIDCNDEGVPYLVASVMCKLNDVVDNPVPGELNKLVPFELDCPSDLALGIQVNVFECGGIAIGACISHKIADGLSASSFINSWAASSHGQADLVRTQFISATLFPPKNNLHGYDPNVYVTYKNIITKMFMFDASAIEALKAKYAATSIFGTSLGSRKSPTRVEALSTFIWSRFLAVTPGDHFESDEPRGFCALLHCVNLRSRMEPPLPGYSFGNYFGDALTIVPIPSANNSSEVVYYNLMRKVMEQTKKFDKEYISKIREGGHEYLNFLKDSSNRILQGEMTWFDFTSLCRFPFYDADFGWGKPIWVGMPAWPYKNLVIFVDTKSGGGIEAYVSLKEEDMAKLENDKELPVYVSPTGSKHVRSLL</sequence>
<comment type="caution">
    <text evidence="4">The sequence shown here is derived from an EMBL/GenBank/DDBJ whole genome shotgun (WGS) entry which is preliminary data.</text>
</comment>
<organism evidence="4 5">
    <name type="scientific">Quillaja saponaria</name>
    <name type="common">Soap bark tree</name>
    <dbReference type="NCBI Taxonomy" id="32244"/>
    <lineage>
        <taxon>Eukaryota</taxon>
        <taxon>Viridiplantae</taxon>
        <taxon>Streptophyta</taxon>
        <taxon>Embryophyta</taxon>
        <taxon>Tracheophyta</taxon>
        <taxon>Spermatophyta</taxon>
        <taxon>Magnoliopsida</taxon>
        <taxon>eudicotyledons</taxon>
        <taxon>Gunneridae</taxon>
        <taxon>Pentapetalae</taxon>
        <taxon>rosids</taxon>
        <taxon>fabids</taxon>
        <taxon>Fabales</taxon>
        <taxon>Quillajaceae</taxon>
        <taxon>Quillaja</taxon>
    </lineage>
</organism>
<evidence type="ECO:0000256" key="3">
    <source>
        <dbReference type="ARBA" id="ARBA00023315"/>
    </source>
</evidence>
<dbReference type="AlphaFoldDB" id="A0AAD7LRU1"/>
<dbReference type="Proteomes" id="UP001163823">
    <property type="component" value="Chromosome 7"/>
</dbReference>
<dbReference type="EMBL" id="JARAOO010000007">
    <property type="protein sequence ID" value="KAJ7963154.1"/>
    <property type="molecule type" value="Genomic_DNA"/>
</dbReference>
<proteinExistence type="inferred from homology"/>
<dbReference type="PANTHER" id="PTHR31623">
    <property type="entry name" value="F21J9.9"/>
    <property type="match status" value="1"/>
</dbReference>
<dbReference type="Gene3D" id="3.30.559.10">
    <property type="entry name" value="Chloramphenicol acetyltransferase-like domain"/>
    <property type="match status" value="2"/>
</dbReference>
<evidence type="ECO:0000313" key="4">
    <source>
        <dbReference type="EMBL" id="KAJ7963154.1"/>
    </source>
</evidence>
<evidence type="ECO:0000256" key="2">
    <source>
        <dbReference type="ARBA" id="ARBA00022679"/>
    </source>
</evidence>
<accession>A0AAD7LRU1</accession>
<keyword evidence="3" id="KW-0012">Acyltransferase</keyword>
<dbReference type="GO" id="GO:0016746">
    <property type="term" value="F:acyltransferase activity"/>
    <property type="evidence" value="ECO:0007669"/>
    <property type="project" value="UniProtKB-KW"/>
</dbReference>
<name>A0AAD7LRU1_QUISA</name>
<gene>
    <name evidence="4" type="ORF">O6P43_018285</name>
</gene>
<evidence type="ECO:0000313" key="5">
    <source>
        <dbReference type="Proteomes" id="UP001163823"/>
    </source>
</evidence>
<evidence type="ECO:0000256" key="1">
    <source>
        <dbReference type="ARBA" id="ARBA00009861"/>
    </source>
</evidence>
<dbReference type="KEGG" id="qsa:O6P43_018285"/>
<reference evidence="4" key="1">
    <citation type="journal article" date="2023" name="Science">
        <title>Elucidation of the pathway for biosynthesis of saponin adjuvants from the soapbark tree.</title>
        <authorList>
            <person name="Reed J."/>
            <person name="Orme A."/>
            <person name="El-Demerdash A."/>
            <person name="Owen C."/>
            <person name="Martin L.B.B."/>
            <person name="Misra R.C."/>
            <person name="Kikuchi S."/>
            <person name="Rejzek M."/>
            <person name="Martin A.C."/>
            <person name="Harkess A."/>
            <person name="Leebens-Mack J."/>
            <person name="Louveau T."/>
            <person name="Stephenson M.J."/>
            <person name="Osbourn A."/>
        </authorList>
    </citation>
    <scope>NUCLEOTIDE SEQUENCE</scope>
    <source>
        <strain evidence="4">S10</strain>
    </source>
</reference>
<protein>
    <submittedName>
        <fullName evidence="4">Vinorine synthase-like</fullName>
    </submittedName>
</protein>
<dbReference type="PANTHER" id="PTHR31623:SF46">
    <property type="entry name" value="VINORINE SYNTHASE-LIKE"/>
    <property type="match status" value="1"/>
</dbReference>
<dbReference type="InterPro" id="IPR023213">
    <property type="entry name" value="CAT-like_dom_sf"/>
</dbReference>
<dbReference type="Pfam" id="PF02458">
    <property type="entry name" value="Transferase"/>
    <property type="match status" value="1"/>
</dbReference>
<keyword evidence="5" id="KW-1185">Reference proteome</keyword>